<comment type="similarity">
    <text evidence="2 8">Belongs to the FMO family.</text>
</comment>
<dbReference type="FunFam" id="3.50.50.60:FF:000138">
    <property type="entry name" value="Flavin-containing monooxygenase"/>
    <property type="match status" value="1"/>
</dbReference>
<evidence type="ECO:0000256" key="1">
    <source>
        <dbReference type="ARBA" id="ARBA00001974"/>
    </source>
</evidence>
<keyword evidence="4 8" id="KW-0274">FAD</keyword>
<accession>A0A5N5TMZ5</accession>
<name>A0A5N5TMZ5_9CRUS</name>
<proteinExistence type="inferred from homology"/>
<keyword evidence="6 8" id="KW-0560">Oxidoreductase</keyword>
<dbReference type="PIRSF" id="PIRSF000332">
    <property type="entry name" value="FMO"/>
    <property type="match status" value="1"/>
</dbReference>
<evidence type="ECO:0000313" key="9">
    <source>
        <dbReference type="EMBL" id="KAB7507516.1"/>
    </source>
</evidence>
<dbReference type="GO" id="GO:0050660">
    <property type="term" value="F:flavin adenine dinucleotide binding"/>
    <property type="evidence" value="ECO:0007669"/>
    <property type="project" value="InterPro"/>
</dbReference>
<reference evidence="9 10" key="1">
    <citation type="journal article" date="2019" name="PLoS Biol.">
        <title>Sex chromosomes control vertical transmission of feminizing Wolbachia symbionts in an isopod.</title>
        <authorList>
            <person name="Becking T."/>
            <person name="Chebbi M.A."/>
            <person name="Giraud I."/>
            <person name="Moumen B."/>
            <person name="Laverre T."/>
            <person name="Caubet Y."/>
            <person name="Peccoud J."/>
            <person name="Gilbert C."/>
            <person name="Cordaux R."/>
        </authorList>
    </citation>
    <scope>NUCLEOTIDE SEQUENCE [LARGE SCALE GENOMIC DNA]</scope>
    <source>
        <strain evidence="9">ANa2</strain>
        <tissue evidence="9">Whole body excluding digestive tract and cuticle</tissue>
    </source>
</reference>
<dbReference type="Gene3D" id="3.50.50.60">
    <property type="entry name" value="FAD/NAD(P)-binding domain"/>
    <property type="match status" value="2"/>
</dbReference>
<organism evidence="9 10">
    <name type="scientific">Armadillidium nasatum</name>
    <dbReference type="NCBI Taxonomy" id="96803"/>
    <lineage>
        <taxon>Eukaryota</taxon>
        <taxon>Metazoa</taxon>
        <taxon>Ecdysozoa</taxon>
        <taxon>Arthropoda</taxon>
        <taxon>Crustacea</taxon>
        <taxon>Multicrustacea</taxon>
        <taxon>Malacostraca</taxon>
        <taxon>Eumalacostraca</taxon>
        <taxon>Peracarida</taxon>
        <taxon>Isopoda</taxon>
        <taxon>Oniscidea</taxon>
        <taxon>Crinocheta</taxon>
        <taxon>Armadillidiidae</taxon>
        <taxon>Armadillidium</taxon>
    </lineage>
</organism>
<dbReference type="Proteomes" id="UP000326759">
    <property type="component" value="Unassembled WGS sequence"/>
</dbReference>
<keyword evidence="3 8" id="KW-0285">Flavoprotein</keyword>
<evidence type="ECO:0000256" key="8">
    <source>
        <dbReference type="RuleBase" id="RU361177"/>
    </source>
</evidence>
<dbReference type="PRINTS" id="PR00370">
    <property type="entry name" value="FMOXYGENASE"/>
</dbReference>
<keyword evidence="10" id="KW-1185">Reference proteome</keyword>
<dbReference type="InterPro" id="IPR050346">
    <property type="entry name" value="FMO-like"/>
</dbReference>
<dbReference type="Pfam" id="PF00743">
    <property type="entry name" value="FMO-like"/>
    <property type="match status" value="2"/>
</dbReference>
<evidence type="ECO:0000256" key="2">
    <source>
        <dbReference type="ARBA" id="ARBA00009183"/>
    </source>
</evidence>
<dbReference type="SUPFAM" id="SSF51905">
    <property type="entry name" value="FAD/NAD(P)-binding domain"/>
    <property type="match status" value="2"/>
</dbReference>
<comment type="caution">
    <text evidence="9">The sequence shown here is derived from an EMBL/GenBank/DDBJ whole genome shotgun (WGS) entry which is preliminary data.</text>
</comment>
<evidence type="ECO:0000256" key="5">
    <source>
        <dbReference type="ARBA" id="ARBA00022857"/>
    </source>
</evidence>
<gene>
    <name evidence="9" type="ORF">Anas_00484</name>
</gene>
<evidence type="ECO:0000256" key="7">
    <source>
        <dbReference type="ARBA" id="ARBA00023033"/>
    </source>
</evidence>
<dbReference type="OrthoDB" id="66881at2759"/>
<dbReference type="GO" id="GO:0050661">
    <property type="term" value="F:NADP binding"/>
    <property type="evidence" value="ECO:0007669"/>
    <property type="project" value="InterPro"/>
</dbReference>
<dbReference type="GO" id="GO:0004499">
    <property type="term" value="F:N,N-dimethylaniline monooxygenase activity"/>
    <property type="evidence" value="ECO:0007669"/>
    <property type="project" value="InterPro"/>
</dbReference>
<dbReference type="AlphaFoldDB" id="A0A5N5TMZ5"/>
<evidence type="ECO:0000313" key="10">
    <source>
        <dbReference type="Proteomes" id="UP000326759"/>
    </source>
</evidence>
<dbReference type="InterPro" id="IPR020946">
    <property type="entry name" value="Flavin_mOase-like"/>
</dbReference>
<dbReference type="EMBL" id="SEYY01000307">
    <property type="protein sequence ID" value="KAB7507516.1"/>
    <property type="molecule type" value="Genomic_DNA"/>
</dbReference>
<dbReference type="EC" id="1.-.-.-" evidence="8"/>
<evidence type="ECO:0000256" key="3">
    <source>
        <dbReference type="ARBA" id="ARBA00022630"/>
    </source>
</evidence>
<sequence>MNTVQKRKMKTIGIIGAGAGGLCALRQVLSEEQFTPLIWEQADEVGGTWIYTPDIEKDEYGYPIHSSMYKNLLTNLPKEVMAFPDFPFKEGEKSFIHHTEVLQYLKDYADHFKLIPWIKFRHRIELVEPVDPNNRYTKWRITVKNLKDGSSSVSEYDAVIVCNGHYFEPRYPDIDDLELFKGKKLHSHSYRIPDDYHGTKTVVLGASASGLDIALELAKVAEKVYLSHNHPFPFPSKLPPNVFQVKGVKGAKENGFELKDDTFIEADAIIYCTGYEYVFPFLSSSCNITVEDNQVKTLYKHMINSAFPTMSFIGIPFQICPFPLFDVQAQYIVQLIEGNIQMPLHDDVVKEMEQSSIPKKHYHKLGIFGKQQMYLEDLQREMKVGHLPQFYHQIPKIVILRLFFSLMDFKKFNYSTKEINDGEIQIEERLDGQVRNSKLDLIVIVCKRLFVLVVFNFPSLVKTVYSLGLKGMCKFF</sequence>
<evidence type="ECO:0000256" key="6">
    <source>
        <dbReference type="ARBA" id="ARBA00023002"/>
    </source>
</evidence>
<keyword evidence="5" id="KW-0521">NADP</keyword>
<protein>
    <recommendedName>
        <fullName evidence="8">Flavin-containing monooxygenase</fullName>
        <ecNumber evidence="8">1.-.-.-</ecNumber>
    </recommendedName>
</protein>
<dbReference type="InterPro" id="IPR000960">
    <property type="entry name" value="Flavin_mOase"/>
</dbReference>
<evidence type="ECO:0000256" key="4">
    <source>
        <dbReference type="ARBA" id="ARBA00022827"/>
    </source>
</evidence>
<dbReference type="PANTHER" id="PTHR23023">
    <property type="entry name" value="DIMETHYLANILINE MONOOXYGENASE"/>
    <property type="match status" value="1"/>
</dbReference>
<comment type="cofactor">
    <cofactor evidence="1 8">
        <name>FAD</name>
        <dbReference type="ChEBI" id="CHEBI:57692"/>
    </cofactor>
</comment>
<dbReference type="InterPro" id="IPR036188">
    <property type="entry name" value="FAD/NAD-bd_sf"/>
</dbReference>
<keyword evidence="7 8" id="KW-0503">Monooxygenase</keyword>